<feature type="domain" description="AMP-dependent synthetase/ligase" evidence="1">
    <location>
        <begin position="14"/>
        <end position="375"/>
    </location>
</feature>
<evidence type="ECO:0000259" key="2">
    <source>
        <dbReference type="Pfam" id="PF13193"/>
    </source>
</evidence>
<evidence type="ECO:0000313" key="3">
    <source>
        <dbReference type="EMBL" id="MDV2079910.1"/>
    </source>
</evidence>
<reference evidence="3 4" key="1">
    <citation type="submission" date="2023-10" db="EMBL/GenBank/DDBJ databases">
        <title>Characteristics and mechanism of a salt-tolerant marine origin heterotrophic nitrifying- aerobic denitrifying bacteria Marinobacter xestospongiae HN1.</title>
        <authorList>
            <person name="Qi R."/>
        </authorList>
    </citation>
    <scope>NUCLEOTIDE SEQUENCE [LARGE SCALE GENOMIC DNA]</scope>
    <source>
        <strain evidence="3 4">HN1</strain>
    </source>
</reference>
<dbReference type="GO" id="GO:0004467">
    <property type="term" value="F:long-chain fatty acid-CoA ligase activity"/>
    <property type="evidence" value="ECO:0007669"/>
    <property type="project" value="UniProtKB-EC"/>
</dbReference>
<dbReference type="RefSeq" id="WP_316974381.1">
    <property type="nucleotide sequence ID" value="NZ_JAWIIJ010000009.1"/>
</dbReference>
<dbReference type="Pfam" id="PF13193">
    <property type="entry name" value="AMP-binding_C"/>
    <property type="match status" value="1"/>
</dbReference>
<evidence type="ECO:0000259" key="1">
    <source>
        <dbReference type="Pfam" id="PF00501"/>
    </source>
</evidence>
<dbReference type="PROSITE" id="PS00455">
    <property type="entry name" value="AMP_BINDING"/>
    <property type="match status" value="1"/>
</dbReference>
<dbReference type="InterPro" id="IPR045851">
    <property type="entry name" value="AMP-bd_C_sf"/>
</dbReference>
<comment type="caution">
    <text evidence="3">The sequence shown here is derived from an EMBL/GenBank/DDBJ whole genome shotgun (WGS) entry which is preliminary data.</text>
</comment>
<gene>
    <name evidence="3" type="ORF">RYS15_14570</name>
</gene>
<dbReference type="InterPro" id="IPR000873">
    <property type="entry name" value="AMP-dep_synth/lig_dom"/>
</dbReference>
<dbReference type="PANTHER" id="PTHR43767:SF1">
    <property type="entry name" value="NONRIBOSOMAL PEPTIDE SYNTHASE PES1 (EUROFUNG)-RELATED"/>
    <property type="match status" value="1"/>
</dbReference>
<dbReference type="NCBIfam" id="NF004837">
    <property type="entry name" value="PRK06187.1"/>
    <property type="match status" value="1"/>
</dbReference>
<name>A0ABU3W0N9_9GAMM</name>
<feature type="domain" description="AMP-binding enzyme C-terminal" evidence="2">
    <location>
        <begin position="425"/>
        <end position="501"/>
    </location>
</feature>
<accession>A0ABU3W0N9</accession>
<keyword evidence="4" id="KW-1185">Reference proteome</keyword>
<dbReference type="Gene3D" id="3.30.300.30">
    <property type="match status" value="1"/>
</dbReference>
<dbReference type="EC" id="6.2.1.3" evidence="3"/>
<dbReference type="PANTHER" id="PTHR43767">
    <property type="entry name" value="LONG-CHAIN-FATTY-ACID--COA LIGASE"/>
    <property type="match status" value="1"/>
</dbReference>
<organism evidence="3 4">
    <name type="scientific">Marinobacter xestospongiae</name>
    <dbReference type="NCBI Taxonomy" id="994319"/>
    <lineage>
        <taxon>Bacteria</taxon>
        <taxon>Pseudomonadati</taxon>
        <taxon>Pseudomonadota</taxon>
        <taxon>Gammaproteobacteria</taxon>
        <taxon>Pseudomonadales</taxon>
        <taxon>Marinobacteraceae</taxon>
        <taxon>Marinobacter</taxon>
    </lineage>
</organism>
<protein>
    <submittedName>
        <fullName evidence="3">Long-chain-fatty-acid--CoA ligase</fullName>
        <ecNumber evidence="3">6.2.1.3</ecNumber>
    </submittedName>
</protein>
<dbReference type="InterPro" id="IPR050237">
    <property type="entry name" value="ATP-dep_AMP-bd_enzyme"/>
</dbReference>
<dbReference type="SUPFAM" id="SSF56801">
    <property type="entry name" value="Acetyl-CoA synthetase-like"/>
    <property type="match status" value="1"/>
</dbReference>
<dbReference type="InterPro" id="IPR042099">
    <property type="entry name" value="ANL_N_sf"/>
</dbReference>
<dbReference type="Gene3D" id="3.40.50.12780">
    <property type="entry name" value="N-terminal domain of ligase-like"/>
    <property type="match status" value="1"/>
</dbReference>
<keyword evidence="3" id="KW-0436">Ligase</keyword>
<proteinExistence type="predicted"/>
<dbReference type="InterPro" id="IPR025110">
    <property type="entry name" value="AMP-bd_C"/>
</dbReference>
<dbReference type="InterPro" id="IPR020845">
    <property type="entry name" value="AMP-binding_CS"/>
</dbReference>
<dbReference type="EMBL" id="JAWIIJ010000009">
    <property type="protein sequence ID" value="MDV2079910.1"/>
    <property type="molecule type" value="Genomic_DNA"/>
</dbReference>
<dbReference type="Proteomes" id="UP001269819">
    <property type="component" value="Unassembled WGS sequence"/>
</dbReference>
<sequence>MYCTQPIRRSTLVSKDKIATIDGDRQHTFGELQERISRFAGALQKLGVDQDDRVAVLALNSDRYYECFFAIPWAGAILVPLNIRWSVDENVYSLNDSGSSVLIVDDAYLSLAKEIQSKAHELKHCIYIGDGETPSGMLSYEELVTEANPIEDAGRGNDDLLGIFYTGGTTGFPKGVMISHGNFYSSALAGLASFDLNQSDVRYLHSAPMFHMADATLSMAATIAGHTHVFIPTFQPQAVLNAIKTHRVTDVALVPTMISMMLEQGAFSGSDVGSLRKIIYGASPMPEGTMRQVLDILPQVSFYQSYGQTELAPLITVLGPKYHVFDGQNSGKLRSAGQPLPIVDIKIVDAEVGTLPTGEVGEVWVKGPNSMRGYWNQPHQTETALIDGWVRTGDAGYFDEQGFLFLVDRVKDMIVSGGENVFSAEVESALSHHPAVQEVVVIGIPSDRWGESVHAVVRLQPGKSATEDELIASCRDRIAGYKCPRSIEFREEPFPMTGAGKLRKIDIRKPYWEGADRAIN</sequence>
<evidence type="ECO:0000313" key="4">
    <source>
        <dbReference type="Proteomes" id="UP001269819"/>
    </source>
</evidence>
<dbReference type="Pfam" id="PF00501">
    <property type="entry name" value="AMP-binding"/>
    <property type="match status" value="1"/>
</dbReference>
<dbReference type="CDD" id="cd17631">
    <property type="entry name" value="FACL_FadD13-like"/>
    <property type="match status" value="1"/>
</dbReference>